<comment type="caution">
    <text evidence="19">The sequence shown here is derived from an EMBL/GenBank/DDBJ whole genome shotgun (WGS) entry which is preliminary data.</text>
</comment>
<organism evidence="19 20">
    <name type="scientific">Ziziphus jujuba var. spinosa</name>
    <dbReference type="NCBI Taxonomy" id="714518"/>
    <lineage>
        <taxon>Eukaryota</taxon>
        <taxon>Viridiplantae</taxon>
        <taxon>Streptophyta</taxon>
        <taxon>Embryophyta</taxon>
        <taxon>Tracheophyta</taxon>
        <taxon>Spermatophyta</taxon>
        <taxon>Magnoliopsida</taxon>
        <taxon>eudicotyledons</taxon>
        <taxon>Gunneridae</taxon>
        <taxon>Pentapetalae</taxon>
        <taxon>rosids</taxon>
        <taxon>fabids</taxon>
        <taxon>Rosales</taxon>
        <taxon>Rhamnaceae</taxon>
        <taxon>Paliureae</taxon>
        <taxon>Ziziphus</taxon>
    </lineage>
</organism>
<feature type="domain" description="2Fe-2S ferredoxin-type" evidence="17">
    <location>
        <begin position="1400"/>
        <end position="1487"/>
    </location>
</feature>
<evidence type="ECO:0000313" key="19">
    <source>
        <dbReference type="EMBL" id="KAH7541872.1"/>
    </source>
</evidence>
<gene>
    <name evidence="19" type="ORF">FEM48_Zijuj02G0013500</name>
</gene>
<comment type="cofactor">
    <cofactor evidence="2">
        <name>FAD</name>
        <dbReference type="ChEBI" id="CHEBI:57692"/>
    </cofactor>
</comment>
<feature type="domain" description="FAD-binding PCMH-type" evidence="18">
    <location>
        <begin position="1625"/>
        <end position="1813"/>
    </location>
</feature>
<dbReference type="Pfam" id="PF01315">
    <property type="entry name" value="Ald_Xan_dh_C"/>
    <property type="match status" value="2"/>
</dbReference>
<evidence type="ECO:0000259" key="17">
    <source>
        <dbReference type="PROSITE" id="PS51085"/>
    </source>
</evidence>
<keyword evidence="7" id="KW-0479">Metal-binding</keyword>
<dbReference type="GO" id="GO:0071949">
    <property type="term" value="F:FAD binding"/>
    <property type="evidence" value="ECO:0007669"/>
    <property type="project" value="InterPro"/>
</dbReference>
<dbReference type="InterPro" id="IPR037165">
    <property type="entry name" value="AldOxase/xan_DH_Mopterin-bd_sf"/>
</dbReference>
<dbReference type="PROSITE" id="PS00197">
    <property type="entry name" value="2FE2S_FER_1"/>
    <property type="match status" value="2"/>
</dbReference>
<evidence type="ECO:0000256" key="5">
    <source>
        <dbReference type="ARBA" id="ARBA00022630"/>
    </source>
</evidence>
<keyword evidence="14" id="KW-0073">Auxin biosynthesis</keyword>
<evidence type="ECO:0000256" key="12">
    <source>
        <dbReference type="ARBA" id="ARBA00023014"/>
    </source>
</evidence>
<keyword evidence="5" id="KW-0285">Flavoprotein</keyword>
<keyword evidence="6" id="KW-0001">2Fe-2S</keyword>
<dbReference type="Proteomes" id="UP000813462">
    <property type="component" value="Unassembled WGS sequence"/>
</dbReference>
<keyword evidence="8" id="KW-0274">FAD</keyword>
<comment type="similarity">
    <text evidence="3">Belongs to the xanthine dehydrogenase family.</text>
</comment>
<feature type="domain" description="2Fe-2S ferredoxin-type" evidence="17">
    <location>
        <begin position="10"/>
        <end position="97"/>
    </location>
</feature>
<dbReference type="Gene3D" id="3.10.20.30">
    <property type="match status" value="2"/>
</dbReference>
<evidence type="ECO:0000256" key="15">
    <source>
        <dbReference type="ARBA" id="ARBA00034078"/>
    </source>
</evidence>
<evidence type="ECO:0000256" key="11">
    <source>
        <dbReference type="ARBA" id="ARBA00023004"/>
    </source>
</evidence>
<dbReference type="Gene3D" id="3.30.390.50">
    <property type="entry name" value="CO dehydrogenase flavoprotein, C-terminal domain"/>
    <property type="match status" value="2"/>
</dbReference>
<evidence type="ECO:0000256" key="6">
    <source>
        <dbReference type="ARBA" id="ARBA00022714"/>
    </source>
</evidence>
<evidence type="ECO:0000256" key="3">
    <source>
        <dbReference type="ARBA" id="ARBA00006849"/>
    </source>
</evidence>
<dbReference type="GO" id="GO:0005506">
    <property type="term" value="F:iron ion binding"/>
    <property type="evidence" value="ECO:0007669"/>
    <property type="project" value="InterPro"/>
</dbReference>
<dbReference type="Gene3D" id="3.30.365.10">
    <property type="entry name" value="Aldehyde oxidase/xanthine dehydrogenase, molybdopterin binding domain"/>
    <property type="match status" value="9"/>
</dbReference>
<feature type="domain" description="FAD-binding PCMH-type" evidence="18">
    <location>
        <begin position="235"/>
        <end position="420"/>
    </location>
</feature>
<dbReference type="PROSITE" id="PS51387">
    <property type="entry name" value="FAD_PCMH"/>
    <property type="match status" value="2"/>
</dbReference>
<dbReference type="Pfam" id="PF00111">
    <property type="entry name" value="Fer2"/>
    <property type="match status" value="2"/>
</dbReference>
<dbReference type="SMART" id="SM01008">
    <property type="entry name" value="Ald_Xan_dh_C"/>
    <property type="match status" value="2"/>
</dbReference>
<evidence type="ECO:0000256" key="4">
    <source>
        <dbReference type="ARBA" id="ARBA00022505"/>
    </source>
</evidence>
<evidence type="ECO:0000313" key="20">
    <source>
        <dbReference type="Proteomes" id="UP000813462"/>
    </source>
</evidence>
<evidence type="ECO:0000259" key="18">
    <source>
        <dbReference type="PROSITE" id="PS51387"/>
    </source>
</evidence>
<evidence type="ECO:0000256" key="16">
    <source>
        <dbReference type="ARBA" id="ARBA00067017"/>
    </source>
</evidence>
<dbReference type="InterPro" id="IPR036683">
    <property type="entry name" value="CO_DH_flav_C_dom_sf"/>
</dbReference>
<evidence type="ECO:0000256" key="10">
    <source>
        <dbReference type="ARBA" id="ARBA00023002"/>
    </source>
</evidence>
<dbReference type="InterPro" id="IPR046867">
    <property type="entry name" value="AldOxase/xan_DH_MoCoBD2"/>
</dbReference>
<dbReference type="SMART" id="SM01092">
    <property type="entry name" value="CO_deh_flav_C"/>
    <property type="match status" value="2"/>
</dbReference>
<dbReference type="FunFam" id="3.30.390.50:FF:000003">
    <property type="entry name" value="Aldehyde oxidase1"/>
    <property type="match status" value="1"/>
</dbReference>
<keyword evidence="10" id="KW-0560">Oxidoreductase</keyword>
<dbReference type="InterPro" id="IPR001041">
    <property type="entry name" value="2Fe-2S_ferredoxin-type"/>
</dbReference>
<dbReference type="InterPro" id="IPR036856">
    <property type="entry name" value="Ald_Oxase/Xan_DH_a/b_sf"/>
</dbReference>
<dbReference type="InterPro" id="IPR000674">
    <property type="entry name" value="Ald_Oxase/Xan_DH_a/b"/>
</dbReference>
<dbReference type="GO" id="GO:0009851">
    <property type="term" value="P:auxin biosynthetic process"/>
    <property type="evidence" value="ECO:0007669"/>
    <property type="project" value="UniProtKB-KW"/>
</dbReference>
<dbReference type="InterPro" id="IPR036884">
    <property type="entry name" value="2Fe-2S-bd_dom_sf"/>
</dbReference>
<dbReference type="GO" id="GO:0050302">
    <property type="term" value="F:indole-3-acetaldehyde oxidase activity"/>
    <property type="evidence" value="ECO:0007669"/>
    <property type="project" value="UniProtKB-EC"/>
</dbReference>
<dbReference type="FunFam" id="3.30.365.10:FF:000001">
    <property type="entry name" value="Xanthine dehydrogenase oxidase"/>
    <property type="match status" value="2"/>
</dbReference>
<name>A0A978VSS7_ZIZJJ</name>
<dbReference type="Gene3D" id="3.30.43.10">
    <property type="entry name" value="Uridine Diphospho-n-acetylenolpyruvylglucosamine Reductase, domain 2"/>
    <property type="match status" value="2"/>
</dbReference>
<comment type="cofactor">
    <cofactor evidence="15">
        <name>[2Fe-2S] cluster</name>
        <dbReference type="ChEBI" id="CHEBI:190135"/>
    </cofactor>
</comment>
<dbReference type="PANTHER" id="PTHR11908">
    <property type="entry name" value="XANTHINE DEHYDROGENASE"/>
    <property type="match status" value="1"/>
</dbReference>
<dbReference type="SUPFAM" id="SSF56003">
    <property type="entry name" value="Molybdenum cofactor-binding domain"/>
    <property type="match status" value="2"/>
</dbReference>
<dbReference type="InterPro" id="IPR002888">
    <property type="entry name" value="2Fe-2S-bd"/>
</dbReference>
<dbReference type="GO" id="GO:0051537">
    <property type="term" value="F:2 iron, 2 sulfur cluster binding"/>
    <property type="evidence" value="ECO:0007669"/>
    <property type="project" value="UniProtKB-KW"/>
</dbReference>
<evidence type="ECO:0000256" key="14">
    <source>
        <dbReference type="ARBA" id="ARBA00023070"/>
    </source>
</evidence>
<dbReference type="SUPFAM" id="SSF56176">
    <property type="entry name" value="FAD-binding/transporter-associated domain-like"/>
    <property type="match status" value="2"/>
</dbReference>
<protein>
    <recommendedName>
        <fullName evidence="16">indole-3-acetaldehyde oxidase</fullName>
        <ecNumber evidence="16">1.2.3.7</ecNumber>
    </recommendedName>
</protein>
<dbReference type="InterPro" id="IPR012675">
    <property type="entry name" value="Beta-grasp_dom_sf"/>
</dbReference>
<dbReference type="PROSITE" id="PS51085">
    <property type="entry name" value="2FE2S_FER_2"/>
    <property type="match status" value="2"/>
</dbReference>
<dbReference type="Gene3D" id="3.90.1170.50">
    <property type="entry name" value="Aldehyde oxidase/xanthine dehydrogenase, a/b hammerhead"/>
    <property type="match status" value="2"/>
</dbReference>
<evidence type="ECO:0000256" key="7">
    <source>
        <dbReference type="ARBA" id="ARBA00022723"/>
    </source>
</evidence>
<dbReference type="InterPro" id="IPR008274">
    <property type="entry name" value="AldOxase/xan_DH_MoCoBD1"/>
</dbReference>
<dbReference type="Pfam" id="PF01799">
    <property type="entry name" value="Fer2_2"/>
    <property type="match status" value="2"/>
</dbReference>
<dbReference type="FunFam" id="1.10.150.120:FF:000006">
    <property type="entry name" value="Aldehyde oxidase"/>
    <property type="match status" value="2"/>
</dbReference>
<dbReference type="InterPro" id="IPR016167">
    <property type="entry name" value="FAD-bd_PCMH_sub1"/>
</dbReference>
<dbReference type="EC" id="1.2.3.7" evidence="16"/>
<keyword evidence="13" id="KW-0520">NAD</keyword>
<dbReference type="InterPro" id="IPR002346">
    <property type="entry name" value="Mopterin_DH_FAD-bd"/>
</dbReference>
<dbReference type="Gene3D" id="3.30.465.10">
    <property type="match status" value="2"/>
</dbReference>
<dbReference type="InterPro" id="IPR016169">
    <property type="entry name" value="FAD-bd_PCMH_sub2"/>
</dbReference>
<dbReference type="InterPro" id="IPR016208">
    <property type="entry name" value="Ald_Oxase/xanthine_DH-like"/>
</dbReference>
<evidence type="ECO:0000256" key="8">
    <source>
        <dbReference type="ARBA" id="ARBA00022827"/>
    </source>
</evidence>
<dbReference type="SUPFAM" id="SSF47741">
    <property type="entry name" value="CO dehydrogenase ISP C-domain like"/>
    <property type="match status" value="2"/>
</dbReference>
<sequence length="2758" mass="302374">MSAETERRTGSLVFAVNGERFELPTVDPSTTLLEFLRTQTPFKSVKLGCGEGGCGACVVLLSKYDPVHDKVEDFTISSCLTLLCSINRCSITTSEGLGNSKNGFHPIHQRFSGFHASQCGFCTPGMCVSLFGALVNAEKTSQLEPPSGLSKLTVSEAEKAVAGNLCRCTGYRPIADACKSLAADVDIEDLGFNSFWRKGETKEVKMSRLPLYNCNDEIRTFPEFLKEEIKSGVSLDSKRYNWYTPASVEELQSLLKGNEGTGTKVLVSNTGMGYYKELERYDRYIDLKHISELSMLRIDQTGVEIGAAVTISKIIKTLKHENWHEFLPRDEIVFKRLANHMEKIASGFIRNTASVGGNLVMAQRKHFPSDIATILLAVGSTVDIMSGHQLERITLEEFLERPPLNFNSVLVSVKIPSVRKVNPESNTILLFDIYRAAPRPLGNALAYLNAAFLAEVSPSEISDGILVNHCQLAFGAYGTKHANKARKVEEFLTGKFLNFEVLYEAVKLVRATVLPEDGTANPAYRSSLAAGFLFQFLISLIDSGAKTTNGFLDEYKSTSLIKHSELTQSYDQLYSDKVPTLLSSAKQVVELSKSYYPIGEPIAKSGGAIQASGEAVYVDDIPSPTNCLHGAFIYSKKPLARVRSIKVNSSPHPDGVAAVLSYKDIPELGENIGSKHKFGTEPLFAEGLTLCAGQRLAFVVADTQKHADMAANCAVVNYGLEDLEPPILSLEEAVKRSSFFEIPPSIYPKPVGDILKGMAEADYKITSEIKLGSQYYFYMETQTALAIPDEDNCIVVYSSAQGPEYAHSTIARCLGIPEHNVRVLTRRVGGGFGGKIIPSIPPKIATACALAAHKLRRPVRTYLNRKTDMITTGGRHPMKITYTVGFKSDGKITALQLEILIDAGIFPDISPVMPRTILSSLQKYNWGALSFDIKLCKTNNITKTAMRAPGDLQGSFIAEAIIEHVASSLSLEVDSVRNVNLQTYNSLKLFYRDSAGEHLEYTLPSMWDKLAVSSSFNQRVEMVKEYNKYNKWKKRGISRVPILYTVLMKPVSGRVSVLKDGSIIIEIGGIELGQGLWTKVKQMAAFALRSIQCNGDGELLDRVRVIQADTLSLIQGRITGGSTTSESSCAAVRLCCNILVERLSPLKERLQEQMGPIKWETLISQAHMQSVNLSASALYVPDASSSSYINYGVAVKYTSEHSDAMYHIVEVNLLTGETTILRVDIMYDGGQSLNPAVDLGQIEGAFVQGIGFFMFEEYLTNSDGLLITDSTWTYKIPSMDTIPKQLNVEILNSSHHEKRILSSKASGEPPLLLAVSVHCAARSAIKEARKQLLSWSGQDGSESTFQLDVPATMHAVKELCGLDIVEKYLEWNLAGNVYNSESQTGLLSEMAVETETGTNGSLVLAVNGERFELPTIDPSTTLLEFLRSHTPFKSVKLSCGEGGCGACVVLLSKYDPVLDKVEDFTISSCLTLLCSINRCSITTSEGLGNSKNGFHPIHKRFSAFHASQCGFCTPGMCVSLFGALVNAEKLNRLEPPPGFSKLTVSEAEEAVAGNLCRCTGYRSIADACKSLAADVDIEDLGLNSFWRKGESKEVKISKLPFYNRDDKFCTFPEFLKKEIRSGIFLDSNKYNWYSPASVEELQSLLKVNDIRKGCENKIVVSNTGMGYYKEVESYDRYIDLKHIPELSILRFDQTGVEIGAAVTISKVIETLKTENKHQFLPTDEIVLNKLANHMEKIASGFIRNTASVGGNLVMAQRKHFPSDIATILLAVGSTVDIMSGYQFERITLEEFLERPPLDFNSILINVKIPNWASIRKVSPENNTTLLFETYRAAPRPLGNALPYLNAAFLAEVSPCKTSEGIMVNHCQLAFGAYGTKHAIRAGRIEEFLKGKLLSDDVLYEAIKLVRTIVVPEDGTAYPAYRSSLAAGFLFEFFSSLIDGGAEITNSFLDGSGSTSLLKHSKPEQKDDQYYQKKVSKMLSSSKQALELSKRHYPVGEPVTKTGAVVQASGEAVYVDDIPSPVNCLHGAFIYSTKPSAWVKSIEINPKSNPGGIAAVLSFKDIPERGENVGAKSVFGTEPLFAEDVTQCAGQRLAFVVADTQKHADRAANCAVVEYGMEDLEPPILSVEEAVKRSSFFDVPPILYPKPVGDISKGMAEADHKIISAEIKLGSQYYFYMESQTALAIPDEDNCIMVYSSIQCPESAQIVIAKCLGIPEHNVRVITRRVGGGFGGKAIRAMPIATACALAAHKLHRPVRMYLNRKTDMIVTGGRHPMKITYTVGFKSDGKITALQLDILINSGFSPDISPVMPHNIFSALKKYNWGALSFDIKVCKTNLTSKSAMRAPGEVQGSFIAEAIIEHVASTLLLEVDSVRNANLHTYDSLKLFYKESAGESLEYTLPLIWDKVAESSSFNQRVQMVNESNRCNKWKKRGISRVPIVHGVLLRPTPGRVSILKDGSVVVEVGGIELGQGLWTKVKQMAAFALGSIQCNGDGDLLDKVRVIQADTLSLIQGGFTAGSTTSESSCEAVRLCCNMLVERLTPLKEKLQEQMGPIKWEMLIFQAHMQAVNLSASSYYAPDMLSTSYLNYGAAVEVNLLTGETTILQVDIIYDCGQSLNPAVDLGQIEGAFVQGIGFFMSEEYLTNSDGLVVAEGTWTYKIPSLDTIPKQFNVEILNSGHHEKRILSSKASGEPPLLLAVSVHGATRAAIKEARKQLLSWSSQNGSESIFQLGVPATMPVVKELCGLDMVEKYLEWSLGSNK</sequence>
<keyword evidence="11" id="KW-0408">Iron</keyword>
<dbReference type="PANTHER" id="PTHR11908:SF132">
    <property type="entry name" value="ALDEHYDE OXIDASE 1-RELATED"/>
    <property type="match status" value="1"/>
</dbReference>
<dbReference type="InterPro" id="IPR005107">
    <property type="entry name" value="CO_DH_flav_C"/>
</dbReference>
<dbReference type="FunFam" id="3.10.20.30:FF:000012">
    <property type="entry name" value="Xanthine dehydrogenase/oxidase"/>
    <property type="match status" value="2"/>
</dbReference>
<dbReference type="InterPro" id="IPR006058">
    <property type="entry name" value="2Fe2S_fd_BS"/>
</dbReference>
<dbReference type="Pfam" id="PF02738">
    <property type="entry name" value="MoCoBD_1"/>
    <property type="match status" value="2"/>
</dbReference>
<keyword evidence="9" id="KW-0937">Abscisic acid biosynthesis</keyword>
<dbReference type="Pfam" id="PF03450">
    <property type="entry name" value="CO_deh_flav_C"/>
    <property type="match status" value="2"/>
</dbReference>
<evidence type="ECO:0000256" key="1">
    <source>
        <dbReference type="ARBA" id="ARBA00001924"/>
    </source>
</evidence>
<dbReference type="SUPFAM" id="SSF54292">
    <property type="entry name" value="2Fe-2S ferredoxin-like"/>
    <property type="match status" value="2"/>
</dbReference>
<dbReference type="Pfam" id="PF00941">
    <property type="entry name" value="FAD_binding_5"/>
    <property type="match status" value="2"/>
</dbReference>
<dbReference type="SUPFAM" id="SSF54665">
    <property type="entry name" value="CO dehydrogenase molybdoprotein N-domain-like"/>
    <property type="match status" value="2"/>
</dbReference>
<dbReference type="SUPFAM" id="SSF55447">
    <property type="entry name" value="CO dehydrogenase flavoprotein C-terminal domain-like"/>
    <property type="match status" value="2"/>
</dbReference>
<keyword evidence="4" id="KW-0500">Molybdenum</keyword>
<dbReference type="GO" id="GO:0009688">
    <property type="term" value="P:abscisic acid biosynthetic process"/>
    <property type="evidence" value="ECO:0007669"/>
    <property type="project" value="UniProtKB-KW"/>
</dbReference>
<dbReference type="InterPro" id="IPR036010">
    <property type="entry name" value="2Fe-2S_ferredoxin-like_sf"/>
</dbReference>
<dbReference type="EMBL" id="JAEACU010000002">
    <property type="protein sequence ID" value="KAH7541872.1"/>
    <property type="molecule type" value="Genomic_DNA"/>
</dbReference>
<dbReference type="Pfam" id="PF20256">
    <property type="entry name" value="MoCoBD_2"/>
    <property type="match status" value="2"/>
</dbReference>
<evidence type="ECO:0000256" key="13">
    <source>
        <dbReference type="ARBA" id="ARBA00023027"/>
    </source>
</evidence>
<evidence type="ECO:0000256" key="2">
    <source>
        <dbReference type="ARBA" id="ARBA00001974"/>
    </source>
</evidence>
<accession>A0A978VSS7</accession>
<proteinExistence type="inferred from homology"/>
<keyword evidence="12" id="KW-0411">Iron-sulfur</keyword>
<reference evidence="19" key="1">
    <citation type="journal article" date="2021" name="Front. Plant Sci.">
        <title>Chromosome-Scale Genome Assembly for Chinese Sour Jujube and Insights Into Its Genome Evolution and Domestication Signature.</title>
        <authorList>
            <person name="Shen L.-Y."/>
            <person name="Luo H."/>
            <person name="Wang X.-L."/>
            <person name="Wang X.-M."/>
            <person name="Qiu X.-J."/>
            <person name="Liu H."/>
            <person name="Zhou S.-S."/>
            <person name="Jia K.-H."/>
            <person name="Nie S."/>
            <person name="Bao Y.-T."/>
            <person name="Zhang R.-G."/>
            <person name="Yun Q.-Z."/>
            <person name="Chai Y.-H."/>
            <person name="Lu J.-Y."/>
            <person name="Li Y."/>
            <person name="Zhao S.-W."/>
            <person name="Mao J.-F."/>
            <person name="Jia S.-G."/>
            <person name="Mao Y.-M."/>
        </authorList>
    </citation>
    <scope>NUCLEOTIDE SEQUENCE</scope>
    <source>
        <strain evidence="19">AT0</strain>
        <tissue evidence="19">Leaf</tissue>
    </source>
</reference>
<comment type="cofactor">
    <cofactor evidence="1">
        <name>Mo-molybdopterin</name>
        <dbReference type="ChEBI" id="CHEBI:71302"/>
    </cofactor>
</comment>
<dbReference type="InterPro" id="IPR016166">
    <property type="entry name" value="FAD-bd_PCMH"/>
</dbReference>
<evidence type="ECO:0000256" key="9">
    <source>
        <dbReference type="ARBA" id="ARBA00022865"/>
    </source>
</evidence>
<dbReference type="Gene3D" id="1.10.150.120">
    <property type="entry name" value="[2Fe-2S]-binding domain"/>
    <property type="match status" value="2"/>
</dbReference>
<dbReference type="InterPro" id="IPR036318">
    <property type="entry name" value="FAD-bd_PCMH-like_sf"/>
</dbReference>
<dbReference type="CDD" id="cd00207">
    <property type="entry name" value="fer2"/>
    <property type="match status" value="1"/>
</dbReference>